<name>A0A232F7S9_9HYME</name>
<dbReference type="InterPro" id="IPR006631">
    <property type="entry name" value="DM4_12"/>
</dbReference>
<dbReference type="AlphaFoldDB" id="A0A232F7S9"/>
<feature type="compositionally biased region" description="Basic and acidic residues" evidence="1">
    <location>
        <begin position="57"/>
        <end position="75"/>
    </location>
</feature>
<keyword evidence="2" id="KW-1133">Transmembrane helix</keyword>
<evidence type="ECO:0000256" key="2">
    <source>
        <dbReference type="SAM" id="Phobius"/>
    </source>
</evidence>
<dbReference type="Proteomes" id="UP000215335">
    <property type="component" value="Unassembled WGS sequence"/>
</dbReference>
<dbReference type="OrthoDB" id="6436512at2759"/>
<keyword evidence="2" id="KW-0472">Membrane</keyword>
<dbReference type="Pfam" id="PF07841">
    <property type="entry name" value="DM4_12"/>
    <property type="match status" value="1"/>
</dbReference>
<feature type="chain" id="PRO_5013371200" evidence="3">
    <location>
        <begin position="23"/>
        <end position="268"/>
    </location>
</feature>
<protein>
    <submittedName>
        <fullName evidence="4">Uncharacterized protein</fullName>
    </submittedName>
</protein>
<feature type="region of interest" description="Disordered" evidence="1">
    <location>
        <begin position="50"/>
        <end position="75"/>
    </location>
</feature>
<keyword evidence="2" id="KW-0812">Transmembrane</keyword>
<evidence type="ECO:0000256" key="1">
    <source>
        <dbReference type="SAM" id="MobiDB-lite"/>
    </source>
</evidence>
<feature type="transmembrane region" description="Helical" evidence="2">
    <location>
        <begin position="101"/>
        <end position="125"/>
    </location>
</feature>
<keyword evidence="3" id="KW-0732">Signal</keyword>
<reference evidence="4 5" key="1">
    <citation type="journal article" date="2017" name="Curr. Biol.">
        <title>The Evolution of Venom by Co-option of Single-Copy Genes.</title>
        <authorList>
            <person name="Martinson E.O."/>
            <person name="Mrinalini"/>
            <person name="Kelkar Y.D."/>
            <person name="Chang C.H."/>
            <person name="Werren J.H."/>
        </authorList>
    </citation>
    <scope>NUCLEOTIDE SEQUENCE [LARGE SCALE GENOMIC DNA]</scope>
    <source>
        <strain evidence="4 5">Alberta</strain>
        <tissue evidence="4">Whole body</tissue>
    </source>
</reference>
<evidence type="ECO:0000313" key="4">
    <source>
        <dbReference type="EMBL" id="OXU26550.1"/>
    </source>
</evidence>
<evidence type="ECO:0000313" key="5">
    <source>
        <dbReference type="Proteomes" id="UP000215335"/>
    </source>
</evidence>
<proteinExistence type="predicted"/>
<accession>A0A232F7S9</accession>
<organism evidence="4 5">
    <name type="scientific">Trichomalopsis sarcophagae</name>
    <dbReference type="NCBI Taxonomy" id="543379"/>
    <lineage>
        <taxon>Eukaryota</taxon>
        <taxon>Metazoa</taxon>
        <taxon>Ecdysozoa</taxon>
        <taxon>Arthropoda</taxon>
        <taxon>Hexapoda</taxon>
        <taxon>Insecta</taxon>
        <taxon>Pterygota</taxon>
        <taxon>Neoptera</taxon>
        <taxon>Endopterygota</taxon>
        <taxon>Hymenoptera</taxon>
        <taxon>Apocrita</taxon>
        <taxon>Proctotrupomorpha</taxon>
        <taxon>Chalcidoidea</taxon>
        <taxon>Pteromalidae</taxon>
        <taxon>Pteromalinae</taxon>
        <taxon>Trichomalopsis</taxon>
    </lineage>
</organism>
<evidence type="ECO:0000256" key="3">
    <source>
        <dbReference type="SAM" id="SignalP"/>
    </source>
</evidence>
<feature type="signal peptide" evidence="3">
    <location>
        <begin position="1"/>
        <end position="22"/>
    </location>
</feature>
<sequence length="268" mass="28541">MIGEMNSISALVVALLVVSVTCIPKFDDGGFKPSSIDYTQKAGKAQDQIALTSQSKSRSDGDVKTANDLSDRNQEPRFGFTNVGDNTGYGVSSYAPAKIDLGGLLLGAVIGIGTILVIPKLLYVLSGSYGAYARSDDGGIAQVMTKLDDALARHGIDTTTCMQRVACSYSKQAAEAVKNSSTGENDVDSVSTLDKLVDTLSSNQMLRTALRGTAIQEAMEAGRNGQNCARTYQQCGFSTETMLSLLAKVTLREFSTQQSAHHRVFTQI</sequence>
<dbReference type="EMBL" id="NNAY01000779">
    <property type="protein sequence ID" value="OXU26550.1"/>
    <property type="molecule type" value="Genomic_DNA"/>
</dbReference>
<keyword evidence="5" id="KW-1185">Reference proteome</keyword>
<comment type="caution">
    <text evidence="4">The sequence shown here is derived from an EMBL/GenBank/DDBJ whole genome shotgun (WGS) entry which is preliminary data.</text>
</comment>
<gene>
    <name evidence="4" type="ORF">TSAR_005251</name>
</gene>